<evidence type="ECO:0000256" key="4">
    <source>
        <dbReference type="ARBA" id="ARBA00023125"/>
    </source>
</evidence>
<comment type="caution">
    <text evidence="10">The sequence shown here is derived from an EMBL/GenBank/DDBJ whole genome shotgun (WGS) entry which is preliminary data.</text>
</comment>
<dbReference type="PANTHER" id="PTHR48111:SF22">
    <property type="entry name" value="REGULATOR OF RPOS"/>
    <property type="match status" value="1"/>
</dbReference>
<dbReference type="PROSITE" id="PS51755">
    <property type="entry name" value="OMPR_PHOB"/>
    <property type="match status" value="1"/>
</dbReference>
<proteinExistence type="predicted"/>
<evidence type="ECO:0000259" key="9">
    <source>
        <dbReference type="PROSITE" id="PS51755"/>
    </source>
</evidence>
<keyword evidence="2" id="KW-0902">Two-component regulatory system</keyword>
<keyword evidence="1 6" id="KW-0597">Phosphoprotein</keyword>
<dbReference type="Proteomes" id="UP000812277">
    <property type="component" value="Unassembled WGS sequence"/>
</dbReference>
<evidence type="ECO:0000256" key="1">
    <source>
        <dbReference type="ARBA" id="ARBA00022553"/>
    </source>
</evidence>
<keyword evidence="5" id="KW-0804">Transcription</keyword>
<feature type="modified residue" description="4-aspartylphosphate" evidence="6">
    <location>
        <position position="62"/>
    </location>
</feature>
<dbReference type="Gene3D" id="3.40.50.2300">
    <property type="match status" value="1"/>
</dbReference>
<dbReference type="InterPro" id="IPR001867">
    <property type="entry name" value="OmpR/PhoB-type_DNA-bd"/>
</dbReference>
<reference evidence="10 11" key="1">
    <citation type="submission" date="2021-07" db="EMBL/GenBank/DDBJ databases">
        <title>Paenibacillus radiodurans sp. nov., isolated from the southeastern edge of Tengger Desert.</title>
        <authorList>
            <person name="Zhang G."/>
        </authorList>
    </citation>
    <scope>NUCLEOTIDE SEQUENCE [LARGE SCALE GENOMIC DNA]</scope>
    <source>
        <strain evidence="10 11">DT7-4</strain>
    </source>
</reference>
<evidence type="ECO:0000256" key="7">
    <source>
        <dbReference type="PROSITE-ProRule" id="PRU01091"/>
    </source>
</evidence>
<dbReference type="PANTHER" id="PTHR48111">
    <property type="entry name" value="REGULATOR OF RPOS"/>
    <property type="match status" value="1"/>
</dbReference>
<dbReference type="SMART" id="SM00448">
    <property type="entry name" value="REC"/>
    <property type="match status" value="1"/>
</dbReference>
<dbReference type="Pfam" id="PF00486">
    <property type="entry name" value="Trans_reg_C"/>
    <property type="match status" value="1"/>
</dbReference>
<dbReference type="InterPro" id="IPR036388">
    <property type="entry name" value="WH-like_DNA-bd_sf"/>
</dbReference>
<evidence type="ECO:0000313" key="11">
    <source>
        <dbReference type="Proteomes" id="UP000812277"/>
    </source>
</evidence>
<name>A0ABS7DAR1_9BACL</name>
<dbReference type="Pfam" id="PF00072">
    <property type="entry name" value="Response_reg"/>
    <property type="match status" value="1"/>
</dbReference>
<keyword evidence="11" id="KW-1185">Reference proteome</keyword>
<sequence length="242" mass="27662">MLILAGGKVNVKKVLLIEDEKNMSKFIQLELQRESFSVTIAAEGNTGLQYALAEEWDVILLDIMLPGLDGLEICRRVRASKKCTPIIMLSARDSVSERINGLDCGADDYLPKPFAIEELLARMRVVFRRQQGATVHMEHEMDRLPLMSYLDLSLDPNTRIVSRAGLPIELTKREYALLQMFLSNTNRVLDRETLLDQVWGFEAAVDTNVVDVYVRYLRRKIDYPGESSYIQTMRGIGYVMRK</sequence>
<dbReference type="PROSITE" id="PS50110">
    <property type="entry name" value="RESPONSE_REGULATORY"/>
    <property type="match status" value="1"/>
</dbReference>
<organism evidence="10 11">
    <name type="scientific">Paenibacillus oenotherae</name>
    <dbReference type="NCBI Taxonomy" id="1435645"/>
    <lineage>
        <taxon>Bacteria</taxon>
        <taxon>Bacillati</taxon>
        <taxon>Bacillota</taxon>
        <taxon>Bacilli</taxon>
        <taxon>Bacillales</taxon>
        <taxon>Paenibacillaceae</taxon>
        <taxon>Paenibacillus</taxon>
    </lineage>
</organism>
<feature type="DNA-binding region" description="OmpR/PhoB-type" evidence="7">
    <location>
        <begin position="144"/>
        <end position="242"/>
    </location>
</feature>
<evidence type="ECO:0000256" key="6">
    <source>
        <dbReference type="PROSITE-ProRule" id="PRU00169"/>
    </source>
</evidence>
<protein>
    <submittedName>
        <fullName evidence="10">Response regulator transcription factor</fullName>
    </submittedName>
</protein>
<accession>A0ABS7DAR1</accession>
<dbReference type="InterPro" id="IPR001789">
    <property type="entry name" value="Sig_transdc_resp-reg_receiver"/>
</dbReference>
<dbReference type="SUPFAM" id="SSF46894">
    <property type="entry name" value="C-terminal effector domain of the bipartite response regulators"/>
    <property type="match status" value="1"/>
</dbReference>
<dbReference type="EMBL" id="JAHZIJ010000017">
    <property type="protein sequence ID" value="MBW7476874.1"/>
    <property type="molecule type" value="Genomic_DNA"/>
</dbReference>
<evidence type="ECO:0000256" key="3">
    <source>
        <dbReference type="ARBA" id="ARBA00023015"/>
    </source>
</evidence>
<keyword evidence="3" id="KW-0805">Transcription regulation</keyword>
<dbReference type="CDD" id="cd00383">
    <property type="entry name" value="trans_reg_C"/>
    <property type="match status" value="1"/>
</dbReference>
<dbReference type="Gene3D" id="1.10.10.10">
    <property type="entry name" value="Winged helix-like DNA-binding domain superfamily/Winged helix DNA-binding domain"/>
    <property type="match status" value="1"/>
</dbReference>
<dbReference type="InterPro" id="IPR016032">
    <property type="entry name" value="Sig_transdc_resp-reg_C-effctor"/>
</dbReference>
<dbReference type="InterPro" id="IPR039420">
    <property type="entry name" value="WalR-like"/>
</dbReference>
<dbReference type="InterPro" id="IPR011006">
    <property type="entry name" value="CheY-like_superfamily"/>
</dbReference>
<feature type="domain" description="OmpR/PhoB-type" evidence="9">
    <location>
        <begin position="144"/>
        <end position="242"/>
    </location>
</feature>
<dbReference type="SUPFAM" id="SSF52172">
    <property type="entry name" value="CheY-like"/>
    <property type="match status" value="1"/>
</dbReference>
<evidence type="ECO:0000256" key="5">
    <source>
        <dbReference type="ARBA" id="ARBA00023163"/>
    </source>
</evidence>
<evidence type="ECO:0000259" key="8">
    <source>
        <dbReference type="PROSITE" id="PS50110"/>
    </source>
</evidence>
<evidence type="ECO:0000313" key="10">
    <source>
        <dbReference type="EMBL" id="MBW7476874.1"/>
    </source>
</evidence>
<dbReference type="Gene3D" id="6.10.250.690">
    <property type="match status" value="1"/>
</dbReference>
<evidence type="ECO:0000256" key="2">
    <source>
        <dbReference type="ARBA" id="ARBA00023012"/>
    </source>
</evidence>
<keyword evidence="4 7" id="KW-0238">DNA-binding</keyword>
<gene>
    <name evidence="10" type="ORF">K0T92_19335</name>
</gene>
<dbReference type="SMART" id="SM00862">
    <property type="entry name" value="Trans_reg_C"/>
    <property type="match status" value="1"/>
</dbReference>
<feature type="domain" description="Response regulatory" evidence="8">
    <location>
        <begin position="13"/>
        <end position="127"/>
    </location>
</feature>